<reference evidence="1 2" key="1">
    <citation type="submission" date="2018-06" db="EMBL/GenBank/DDBJ databases">
        <title>Genomic Encyclopedia of Archaeal and Bacterial Type Strains, Phase II (KMG-II): from individual species to whole genera.</title>
        <authorList>
            <person name="Goeker M."/>
        </authorList>
    </citation>
    <scope>NUCLEOTIDE SEQUENCE [LARGE SCALE GENOMIC DNA]</scope>
    <source>
        <strain evidence="1 2">DSM 24525</strain>
    </source>
</reference>
<dbReference type="Gene3D" id="3.20.20.370">
    <property type="entry name" value="Glycoside hydrolase/deacetylase"/>
    <property type="match status" value="1"/>
</dbReference>
<name>A0A2W7ILY3_9PROT</name>
<dbReference type="RefSeq" id="WP_146422770.1">
    <property type="nucleotide sequence ID" value="NZ_QKYU01000008.1"/>
</dbReference>
<dbReference type="SUPFAM" id="SSF53756">
    <property type="entry name" value="UDP-Glycosyltransferase/glycogen phosphorylase"/>
    <property type="match status" value="1"/>
</dbReference>
<dbReference type="OrthoDB" id="9771584at2"/>
<evidence type="ECO:0000313" key="2">
    <source>
        <dbReference type="Proteomes" id="UP000249688"/>
    </source>
</evidence>
<comment type="caution">
    <text evidence="1">The sequence shown here is derived from an EMBL/GenBank/DDBJ whole genome shotgun (WGS) entry which is preliminary data.</text>
</comment>
<dbReference type="Gene3D" id="3.40.50.2000">
    <property type="entry name" value="Glycogen Phosphorylase B"/>
    <property type="match status" value="2"/>
</dbReference>
<sequence>MTACANTPPRRILHVLKYYRPTFTGEGVFLERSSAVMQEVAGDVEHDLLVTHTTRPADPAAAGFCSTLRRVIYLGGGPLSTLRRQLRLTWWFLCHLRRYDTVHFRTHADWYFVTYLLTRLAGRRLVLSATLDDSIPVLVGHYRPRLRRIATLGFRLFHAYVSISPKLFQQTRAVIEDAARCHLVACGISLPPDMPGERARMRAALGIGPEDLVLLFVGGLCARKDPGFLIDALPGVLMRHPGARLLLVGPALEPDYLRDMERAVAAAGLGKAVIFAGEQLDPHPYFVAADVLVFASRLEGFGTVVPEAMAHGLPVVVRRLPGVNDSFVLHGETGFLFDDMRGYLDAVLRLAADRGLRLRIGAAGRALARREFDMRQVAARYLGIYGMAGRIRPAAVETGLGCTASIIDSRFHVPASCGPSGDPARTPLLITTVDAEEAFDWSSPLSRDAHDVSSMGSQHLAHRVFARHGVVPVYLADYPVAAQEAGRGPLRELLRDGLCDVGAQLHPWVTPPFTEEVGEDNSYAGNLPVAMELEKARRLTGVLGDAFGAAPLIYRTGRFGVGVRTADVLKRLGYIADSSVSPCWPQAAMRQGRDAWASSPGPYWVDREQSLMEIPVSAALVGRLAGRQGQRLAPLLFHPRSQRLRLAGAAAHMGLLERIRLTPEGMTIDEAKRLTRFLLAQGHRVFVLTYHSPSLVPGNTPYVRTLAQRERFLAWLDEYYAFFREEIGGRSATWREVRLGGEASLAAAAPAMAAAL</sequence>
<dbReference type="Pfam" id="PF13692">
    <property type="entry name" value="Glyco_trans_1_4"/>
    <property type="match status" value="1"/>
</dbReference>
<gene>
    <name evidence="1" type="ORF">C8P66_10850</name>
</gene>
<dbReference type="PANTHER" id="PTHR45947:SF3">
    <property type="entry name" value="SULFOQUINOVOSYL TRANSFERASE SQD2"/>
    <property type="match status" value="1"/>
</dbReference>
<dbReference type="PANTHER" id="PTHR45947">
    <property type="entry name" value="SULFOQUINOVOSYL TRANSFERASE SQD2"/>
    <property type="match status" value="1"/>
</dbReference>
<protein>
    <submittedName>
        <fullName evidence="1">Glycosyltransferase involved in cell wall biosynthesis</fullName>
    </submittedName>
</protein>
<keyword evidence="2" id="KW-1185">Reference proteome</keyword>
<keyword evidence="1" id="KW-0808">Transferase</keyword>
<dbReference type="GO" id="GO:0016758">
    <property type="term" value="F:hexosyltransferase activity"/>
    <property type="evidence" value="ECO:0007669"/>
    <property type="project" value="TreeGrafter"/>
</dbReference>
<dbReference type="Proteomes" id="UP000249688">
    <property type="component" value="Unassembled WGS sequence"/>
</dbReference>
<dbReference type="CDD" id="cd03801">
    <property type="entry name" value="GT4_PimA-like"/>
    <property type="match status" value="1"/>
</dbReference>
<organism evidence="1 2">
    <name type="scientific">Humitalea rosea</name>
    <dbReference type="NCBI Taxonomy" id="990373"/>
    <lineage>
        <taxon>Bacteria</taxon>
        <taxon>Pseudomonadati</taxon>
        <taxon>Pseudomonadota</taxon>
        <taxon>Alphaproteobacteria</taxon>
        <taxon>Acetobacterales</taxon>
        <taxon>Roseomonadaceae</taxon>
        <taxon>Humitalea</taxon>
    </lineage>
</organism>
<proteinExistence type="predicted"/>
<accession>A0A2W7ILY3</accession>
<dbReference type="InterPro" id="IPR050194">
    <property type="entry name" value="Glycosyltransferase_grp1"/>
</dbReference>
<dbReference type="EMBL" id="QKYU01000008">
    <property type="protein sequence ID" value="PZW46771.1"/>
    <property type="molecule type" value="Genomic_DNA"/>
</dbReference>
<dbReference type="AlphaFoldDB" id="A0A2W7ILY3"/>
<evidence type="ECO:0000313" key="1">
    <source>
        <dbReference type="EMBL" id="PZW46771.1"/>
    </source>
</evidence>